<evidence type="ECO:0000313" key="2">
    <source>
        <dbReference type="EMBL" id="KAJ8885592.1"/>
    </source>
</evidence>
<evidence type="ECO:0000259" key="1">
    <source>
        <dbReference type="Pfam" id="PF07727"/>
    </source>
</evidence>
<name>A0ABQ9HMW7_9NEOP</name>
<keyword evidence="3" id="KW-1185">Reference proteome</keyword>
<evidence type="ECO:0000313" key="3">
    <source>
        <dbReference type="Proteomes" id="UP001159363"/>
    </source>
</evidence>
<feature type="domain" description="Reverse transcriptase Ty1/copia-type" evidence="1">
    <location>
        <begin position="8"/>
        <end position="226"/>
    </location>
</feature>
<proteinExistence type="predicted"/>
<accession>A0ABQ9HMW7</accession>
<gene>
    <name evidence="2" type="ORF">PR048_011790</name>
</gene>
<protein>
    <recommendedName>
        <fullName evidence="1">Reverse transcriptase Ty1/copia-type domain-containing protein</fullName>
    </recommendedName>
</protein>
<comment type="caution">
    <text evidence="2">The sequence shown here is derived from an EMBL/GenBank/DDBJ whole genome shotgun (WGS) entry which is preliminary data.</text>
</comment>
<dbReference type="InterPro" id="IPR013103">
    <property type="entry name" value="RVT_2"/>
</dbReference>
<reference evidence="2 3" key="1">
    <citation type="submission" date="2023-02" db="EMBL/GenBank/DDBJ databases">
        <title>LHISI_Scaffold_Assembly.</title>
        <authorList>
            <person name="Stuart O.P."/>
            <person name="Cleave R."/>
            <person name="Magrath M.J.L."/>
            <person name="Mikheyev A.S."/>
        </authorList>
    </citation>
    <scope>NUCLEOTIDE SEQUENCE [LARGE SCALE GENOMIC DNA]</scope>
    <source>
        <strain evidence="2">Daus_M_001</strain>
        <tissue evidence="2">Leg muscle</tissue>
    </source>
</reference>
<organism evidence="2 3">
    <name type="scientific">Dryococelus australis</name>
    <dbReference type="NCBI Taxonomy" id="614101"/>
    <lineage>
        <taxon>Eukaryota</taxon>
        <taxon>Metazoa</taxon>
        <taxon>Ecdysozoa</taxon>
        <taxon>Arthropoda</taxon>
        <taxon>Hexapoda</taxon>
        <taxon>Insecta</taxon>
        <taxon>Pterygota</taxon>
        <taxon>Neoptera</taxon>
        <taxon>Polyneoptera</taxon>
        <taxon>Phasmatodea</taxon>
        <taxon>Verophasmatodea</taxon>
        <taxon>Anareolatae</taxon>
        <taxon>Phasmatidae</taxon>
        <taxon>Eurycanthinae</taxon>
        <taxon>Dryococelus</taxon>
    </lineage>
</organism>
<dbReference type="InterPro" id="IPR043502">
    <property type="entry name" value="DNA/RNA_pol_sf"/>
</dbReference>
<dbReference type="SUPFAM" id="SSF56672">
    <property type="entry name" value="DNA/RNA polymerases"/>
    <property type="match status" value="1"/>
</dbReference>
<sequence length="242" mass="28125">MTKTEGKKIRVSKWVFKTKEVRYHKPRLVVRGCHQEPGIDYEDTYSPVLKSVPMRALFGMVQSEGYTLQTFYIKTAFIYGQVEESAYMYPPEVLSIDGICRLKKCLYGMRQAPQRWNVWITDFLKSKGLYQLKSEPCIFKNCDGSLILGLYMDDGLVIGKNHKGIEELLENLQEEFEIRIQVNSLKFHVMEFVRTENCVHMNYAKTVNQLFKDNMSEAKAVSTPAVDTVDKDETEINRVFPY</sequence>
<dbReference type="Proteomes" id="UP001159363">
    <property type="component" value="Chromosome X"/>
</dbReference>
<dbReference type="Pfam" id="PF07727">
    <property type="entry name" value="RVT_2"/>
    <property type="match status" value="1"/>
</dbReference>
<dbReference type="EMBL" id="JARBHB010000004">
    <property type="protein sequence ID" value="KAJ8885592.1"/>
    <property type="molecule type" value="Genomic_DNA"/>
</dbReference>